<evidence type="ECO:0000256" key="1">
    <source>
        <dbReference type="ARBA" id="ARBA00022676"/>
    </source>
</evidence>
<dbReference type="EMBL" id="AJWZ01006433">
    <property type="protein sequence ID" value="EKC59794.1"/>
    <property type="molecule type" value="Genomic_DNA"/>
</dbReference>
<gene>
    <name evidence="4" type="ORF">OBE_09309</name>
</gene>
<keyword evidence="1 4" id="KW-0328">Glycosyltransferase</keyword>
<dbReference type="GO" id="GO:0005975">
    <property type="term" value="P:carbohydrate metabolic process"/>
    <property type="evidence" value="ECO:0007669"/>
    <property type="project" value="InterPro"/>
</dbReference>
<organism evidence="4">
    <name type="scientific">human gut metagenome</name>
    <dbReference type="NCBI Taxonomy" id="408170"/>
    <lineage>
        <taxon>unclassified sequences</taxon>
        <taxon>metagenomes</taxon>
        <taxon>organismal metagenomes</taxon>
    </lineage>
</organism>
<keyword evidence="2 4" id="KW-0808">Transferase</keyword>
<feature type="domain" description="Glycosyltransferase family 28 N-terminal" evidence="3">
    <location>
        <begin position="3"/>
        <end position="65"/>
    </location>
</feature>
<sequence length="67" mass="7380">MKVVISAGGTGGHIYPALAIINKIKDIEPNSSFLYIGTTDRMEKDIIPELGIPYVGIEMKGINRKKY</sequence>
<proteinExistence type="predicted"/>
<dbReference type="Gene3D" id="3.40.50.2000">
    <property type="entry name" value="Glycogen Phosphorylase B"/>
    <property type="match status" value="1"/>
</dbReference>
<reference evidence="4" key="1">
    <citation type="journal article" date="2013" name="Environ. Microbiol.">
        <title>Microbiota from the distal guts of lean and obese adolescents exhibit partial functional redundancy besides clear differences in community structure.</title>
        <authorList>
            <person name="Ferrer M."/>
            <person name="Ruiz A."/>
            <person name="Lanza F."/>
            <person name="Haange S.B."/>
            <person name="Oberbach A."/>
            <person name="Till H."/>
            <person name="Bargiela R."/>
            <person name="Campoy C."/>
            <person name="Segura M.T."/>
            <person name="Richter M."/>
            <person name="von Bergen M."/>
            <person name="Seifert J."/>
            <person name="Suarez A."/>
        </authorList>
    </citation>
    <scope>NUCLEOTIDE SEQUENCE</scope>
</reference>
<dbReference type="SUPFAM" id="SSF53756">
    <property type="entry name" value="UDP-Glycosyltransferase/glycogen phosphorylase"/>
    <property type="match status" value="1"/>
</dbReference>
<dbReference type="InterPro" id="IPR004276">
    <property type="entry name" value="GlycoTrans_28_N"/>
</dbReference>
<protein>
    <submittedName>
        <fullName evidence="4">Undecaprenyldiphospho-muramoylpentapeptide beta-N-acetylglucosaminyltransferase</fullName>
    </submittedName>
</protein>
<name>K1SWQ7_9ZZZZ</name>
<comment type="caution">
    <text evidence="4">The sequence shown here is derived from an EMBL/GenBank/DDBJ whole genome shotgun (WGS) entry which is preliminary data.</text>
</comment>
<dbReference type="Pfam" id="PF03033">
    <property type="entry name" value="Glyco_transf_28"/>
    <property type="match status" value="1"/>
</dbReference>
<dbReference type="AlphaFoldDB" id="K1SWQ7"/>
<dbReference type="PANTHER" id="PTHR21015:SF22">
    <property type="entry name" value="GLYCOSYLTRANSFERASE"/>
    <property type="match status" value="1"/>
</dbReference>
<evidence type="ECO:0000259" key="3">
    <source>
        <dbReference type="Pfam" id="PF03033"/>
    </source>
</evidence>
<accession>K1SWQ7</accession>
<dbReference type="GO" id="GO:0016758">
    <property type="term" value="F:hexosyltransferase activity"/>
    <property type="evidence" value="ECO:0007669"/>
    <property type="project" value="InterPro"/>
</dbReference>
<dbReference type="PANTHER" id="PTHR21015">
    <property type="entry name" value="UDP-N-ACETYLGLUCOSAMINE--N-ACETYLMURAMYL-(PENTAPEPTIDE) PYROPHOSPHORYL-UNDECAPRENOL N-ACETYLGLUCOSAMINE TRANSFERASE 1"/>
    <property type="match status" value="1"/>
</dbReference>
<evidence type="ECO:0000313" key="4">
    <source>
        <dbReference type="EMBL" id="EKC59794.1"/>
    </source>
</evidence>
<evidence type="ECO:0000256" key="2">
    <source>
        <dbReference type="ARBA" id="ARBA00022679"/>
    </source>
</evidence>